<evidence type="ECO:0000313" key="1">
    <source>
        <dbReference type="EMBL" id="RKO63790.1"/>
    </source>
</evidence>
<protein>
    <submittedName>
        <fullName evidence="1">Uncharacterized protein</fullName>
    </submittedName>
</protein>
<proteinExistence type="predicted"/>
<dbReference type="EMBL" id="AZRV01000003">
    <property type="protein sequence ID" value="RKO63790.1"/>
    <property type="molecule type" value="Genomic_DNA"/>
</dbReference>
<sequence length="39" mass="4570">MVKIIHGIMNQTLRSAYLKNRQRIVRKSRDAKKIVKTCA</sequence>
<dbReference type="Proteomes" id="UP000286235">
    <property type="component" value="Unassembled WGS sequence"/>
</dbReference>
<name>A0A420VJQ8_9BACI</name>
<keyword evidence="2" id="KW-1185">Reference proteome</keyword>
<comment type="caution">
    <text evidence="1">The sequence shown here is derived from an EMBL/GenBank/DDBJ whole genome shotgun (WGS) entry which is preliminary data.</text>
</comment>
<reference evidence="1 2" key="1">
    <citation type="submission" date="2013-12" db="EMBL/GenBank/DDBJ databases">
        <title>Genome and proteome characterization of Caldibacillus debilis GB1 derived from a cellulolytic aero-tolerant co-culture.</title>
        <authorList>
            <person name="Wushke S.T."/>
            <person name="Zhang X."/>
            <person name="Fristensky B."/>
            <person name="Wilkins J.A."/>
            <person name="Levin D.B."/>
            <person name="Sparling R."/>
        </authorList>
    </citation>
    <scope>NUCLEOTIDE SEQUENCE [LARGE SCALE GENOMIC DNA]</scope>
    <source>
        <strain evidence="1 2">GB1</strain>
    </source>
</reference>
<organism evidence="1 2">
    <name type="scientific">Caldibacillus debilis GB1</name>
    <dbReference type="NCBI Taxonomy" id="1339248"/>
    <lineage>
        <taxon>Bacteria</taxon>
        <taxon>Bacillati</taxon>
        <taxon>Bacillota</taxon>
        <taxon>Bacilli</taxon>
        <taxon>Bacillales</taxon>
        <taxon>Bacillaceae</taxon>
        <taxon>Caldibacillus</taxon>
    </lineage>
</organism>
<accession>A0A420VJQ8</accession>
<evidence type="ECO:0000313" key="2">
    <source>
        <dbReference type="Proteomes" id="UP000286235"/>
    </source>
</evidence>
<dbReference type="AlphaFoldDB" id="A0A420VJQ8"/>
<gene>
    <name evidence="1" type="ORF">Cdeb_02590</name>
</gene>